<dbReference type="SMART" id="SM00736">
    <property type="entry name" value="CADG"/>
    <property type="match status" value="10"/>
</dbReference>
<dbReference type="GO" id="GO:0016020">
    <property type="term" value="C:membrane"/>
    <property type="evidence" value="ECO:0007669"/>
    <property type="project" value="InterPro"/>
</dbReference>
<feature type="domain" description="Dystroglycan-type cadherin-like" evidence="1">
    <location>
        <begin position="278"/>
        <end position="374"/>
    </location>
</feature>
<reference evidence="2" key="1">
    <citation type="submission" date="2019-04" db="EMBL/GenBank/DDBJ databases">
        <authorList>
            <person name="Chiang H.-Y."/>
            <person name="Huang Y.-Y."/>
            <person name="Chou L."/>
            <person name="Lai E.-M."/>
            <person name="Kuo C.-H."/>
        </authorList>
    </citation>
    <scope>NUCLEOTIDE SEQUENCE</scope>
    <source>
        <strain evidence="2">CFBP5506</strain>
    </source>
</reference>
<dbReference type="NCBIfam" id="NF012211">
    <property type="entry name" value="tand_rpt_95"/>
    <property type="match status" value="8"/>
</dbReference>
<dbReference type="SUPFAM" id="SSF51120">
    <property type="entry name" value="beta-Roll"/>
    <property type="match status" value="1"/>
</dbReference>
<dbReference type="Pfam" id="PF17963">
    <property type="entry name" value="Big_9"/>
    <property type="match status" value="1"/>
</dbReference>
<name>A0AAF0H4N5_AGRTU</name>
<dbReference type="Gene3D" id="2.60.40.3440">
    <property type="match status" value="1"/>
</dbReference>
<feature type="domain" description="Dystroglycan-type cadherin-like" evidence="1">
    <location>
        <begin position="569"/>
        <end position="665"/>
    </location>
</feature>
<gene>
    <name evidence="2" type="ORF">CFBP5506_16740</name>
</gene>
<dbReference type="SUPFAM" id="SSF49313">
    <property type="entry name" value="Cadherin-like"/>
    <property type="match status" value="10"/>
</dbReference>
<protein>
    <submittedName>
        <fullName evidence="2">Tandem-95 repeat protein</fullName>
    </submittedName>
</protein>
<dbReference type="InterPro" id="IPR006644">
    <property type="entry name" value="Cadg"/>
</dbReference>
<feature type="domain" description="Dystroglycan-type cadherin-like" evidence="1">
    <location>
        <begin position="860"/>
        <end position="956"/>
    </location>
</feature>
<feature type="domain" description="Dystroglycan-type cadherin-like" evidence="1">
    <location>
        <begin position="666"/>
        <end position="762"/>
    </location>
</feature>
<dbReference type="Proteomes" id="UP000305410">
    <property type="component" value="Chromosome Linear"/>
</dbReference>
<dbReference type="InterPro" id="IPR041690">
    <property type="entry name" value="Cadherin_5"/>
</dbReference>
<proteinExistence type="predicted"/>
<feature type="domain" description="Dystroglycan-type cadherin-like" evidence="1">
    <location>
        <begin position="179"/>
        <end position="277"/>
    </location>
</feature>
<evidence type="ECO:0000259" key="1">
    <source>
        <dbReference type="SMART" id="SM00736"/>
    </source>
</evidence>
<dbReference type="InterPro" id="IPR001343">
    <property type="entry name" value="Hemolysn_Ca-bd"/>
</dbReference>
<dbReference type="Pfam" id="PF17892">
    <property type="entry name" value="Cadherin_5"/>
    <property type="match status" value="2"/>
</dbReference>
<dbReference type="InterPro" id="IPR013783">
    <property type="entry name" value="Ig-like_fold"/>
</dbReference>
<feature type="domain" description="Dystroglycan-type cadherin-like" evidence="1">
    <location>
        <begin position="957"/>
        <end position="1053"/>
    </location>
</feature>
<feature type="domain" description="Dystroglycan-type cadherin-like" evidence="1">
    <location>
        <begin position="472"/>
        <end position="568"/>
    </location>
</feature>
<dbReference type="Pfam" id="PF00353">
    <property type="entry name" value="HemolysinCabind"/>
    <property type="match status" value="1"/>
</dbReference>
<dbReference type="GO" id="GO:0005509">
    <property type="term" value="F:calcium ion binding"/>
    <property type="evidence" value="ECO:0007669"/>
    <property type="project" value="InterPro"/>
</dbReference>
<feature type="domain" description="Dystroglycan-type cadherin-like" evidence="1">
    <location>
        <begin position="763"/>
        <end position="859"/>
    </location>
</feature>
<feature type="domain" description="Dystroglycan-type cadherin-like" evidence="1">
    <location>
        <begin position="375"/>
        <end position="471"/>
    </location>
</feature>
<sequence>MLEDSYLDIDPTALMANDYTPEGTILNFVGIEGGELLENGKYRITPAANFNGELVLRYFIKNEQDFTVSTTVTINVLPVADAPVAAPESLRMQEDSPLALFTSQLLANDSDADLQAIVLSRILETSGVTVTDLGFGQLRITPDANYNGAAWFDYEIEDSTGRTATARVTIDISPLNDAPVIASIPVLKGTEDQRFNATFPATFVSDADGDALLVEVRGKGGVALPSWLQYDALTRTLSGDPPLNFNGALELEVVATDGSAQTIRDLIVSIAPVGDAPVLIAPIDDREIDEDQPFALSLPTGAFSDPDGDALTLAVTLRDGSALPKWMSVVAGALVGTPPANFRGVIELKLAASDGSRSASADLRFVVRAVNDAPVLMATAEDRSARGGEALAFNLDGGMFGDIDGDTLTITARLADGAALPAWLVFDRARFTGTPPRDYDGVLDIEVVATDGSLSVSDTFRLTVEPGNATPAVANPLADVMLPEDAAVLIGIPTGTFIDVDGDELTLSACLADGSALPNWLVFNGVSFTGMPPANFNGVFDIVVTASDGTLAASSSFRLTVAAVNDTPVVAVRLPDVWSPEDEPISFGIPAGSFVDVDGDALTLIARLADGSALPGWLAFKDLAFAGTPPANFNGAIDIEVLASDGVSSTASIFRLTITPVNDAPSVSTLLPDIVLPRNVQVSIPIAGEIFRDVDGDTLTVTARLSNGNPLPSWLSLSNGRLIGTPPSNLVGVFDIEVSASDGTLTTSDSFRLTIKATNAQPVVALPLPDVSSPEDTAVSLVIPTGSFVDPDGNPLIYTAKLSSGASLPAWLLFDGHTFKGMPPANFNGALDIRVTASDGSLSANDVFRLSIMPVNDAPMQAHPLSDVSVQEDGLVWITIPAGTFTDVDSSVLSYRARLADGSALPAWLRLSRTRFIGTPPANFNGVLDIVVTVSDAALTASGNFRLTIVPVNDAPTLVTALPDIFSLEDQPVSVTIPAGSFFDVDNDKLTYSAKLLSGAALPAWLSFDGQTFKGTPPTNFKSALDIRVTARDGALSANDVFRLTITPVNDAPVLVNPLADVTVQEDNAVSITFPYGSFCDVDSTRLTYTATLADGSALPTWLREGDSSLRGTPPANFNGELDIRVTASDGLLSASDVFRLTITPVNDRPVVATDGPISVVHNEVREIAIVGLLANDVDVDGDTLSIVSLNNVATGTVALGTDGFVRYTPDFGYQGNDSFTYTVSDGALTATGTVSLTVARAFEGWVQGTSAANIMLGGNGVANSLYGATGNDVIRGGDQADRLAGGAGTDTLYGYDGDDEFWGMDGNDTIYGGAGVDTAYFNGLKASYSIVTTGGTVKVTDNQTTVNGNDGVDTLSSVERLVFRNGETVTLAAPIVIDLDGAGIETVDAAQSSIMFDIDGDGIADRTSWIGKPEAFLFRDRNRDGVMRGIAEMSFIDEAAEVRSDLDGLRSLDSNGDGMISSKDARFGELHLWQDRNADGIAQADEVLSLTDAGIRSLDLGATAVESNWAFGSTIVVNQGTYTRTDGTQMRYADVVLTAVNGSKGAEVSAALASLALDTSRAAQAALGQFTASPSDQLQSWTSLLGAEPSGTATEGHDAQGGGDSARVLALMRQDMSTFGTKSGEGDANWRKADQLRPMDFFA</sequence>
<organism evidence="2 3">
    <name type="scientific">Agrobacterium tumefaciens</name>
    <dbReference type="NCBI Taxonomy" id="358"/>
    <lineage>
        <taxon>Bacteria</taxon>
        <taxon>Pseudomonadati</taxon>
        <taxon>Pseudomonadota</taxon>
        <taxon>Alphaproteobacteria</taxon>
        <taxon>Hyphomicrobiales</taxon>
        <taxon>Rhizobiaceae</taxon>
        <taxon>Rhizobium/Agrobacterium group</taxon>
        <taxon>Agrobacterium</taxon>
        <taxon>Agrobacterium tumefaciens complex</taxon>
    </lineage>
</organism>
<evidence type="ECO:0000313" key="2">
    <source>
        <dbReference type="EMBL" id="WGM62265.1"/>
    </source>
</evidence>
<dbReference type="Gene3D" id="2.150.10.10">
    <property type="entry name" value="Serralysin-like metalloprotease, C-terminal"/>
    <property type="match status" value="1"/>
</dbReference>
<dbReference type="EMBL" id="CP122963">
    <property type="protein sequence ID" value="WGM62265.1"/>
    <property type="molecule type" value="Genomic_DNA"/>
</dbReference>
<dbReference type="PANTHER" id="PTHR39431">
    <property type="entry name" value="FRPA/C-RELATED PROTEIN"/>
    <property type="match status" value="1"/>
</dbReference>
<accession>A0AAF0H4N5</accession>
<feature type="domain" description="Dystroglycan-type cadherin-like" evidence="1">
    <location>
        <begin position="1054"/>
        <end position="1150"/>
    </location>
</feature>
<dbReference type="Gene3D" id="2.60.40.10">
    <property type="entry name" value="Immunoglobulins"/>
    <property type="match status" value="10"/>
</dbReference>
<dbReference type="InterPro" id="IPR011049">
    <property type="entry name" value="Serralysin-like_metalloprot_C"/>
</dbReference>
<dbReference type="InterPro" id="IPR015919">
    <property type="entry name" value="Cadherin-like_sf"/>
</dbReference>
<dbReference type="PANTHER" id="PTHR39431:SF1">
    <property type="entry name" value="FRPA_C-RELATED PROTEIN"/>
    <property type="match status" value="1"/>
</dbReference>
<reference evidence="2" key="2">
    <citation type="submission" date="2023-04" db="EMBL/GenBank/DDBJ databases">
        <title>Complete genome sequence of Agrobacterium salinitolerans CFBP5506.</title>
        <authorList>
            <person name="Yen H.-C."/>
            <person name="Yan X.-H."/>
            <person name="Lai E.-M."/>
            <person name="Kuo C.-H."/>
        </authorList>
    </citation>
    <scope>NUCLEOTIDE SEQUENCE</scope>
    <source>
        <strain evidence="2">CFBP5506</strain>
    </source>
</reference>
<evidence type="ECO:0000313" key="3">
    <source>
        <dbReference type="Proteomes" id="UP000305410"/>
    </source>
</evidence>
<dbReference type="Pfam" id="PF05345">
    <property type="entry name" value="He_PIG"/>
    <property type="match status" value="10"/>
</dbReference>
<dbReference type="PRINTS" id="PR00313">
    <property type="entry name" value="CABNDNGRPT"/>
</dbReference>